<organism evidence="1 2">
    <name type="scientific">Listeria monocytogenes</name>
    <dbReference type="NCBI Taxonomy" id="1639"/>
    <lineage>
        <taxon>Bacteria</taxon>
        <taxon>Bacillati</taxon>
        <taxon>Bacillota</taxon>
        <taxon>Bacilli</taxon>
        <taxon>Bacillales</taxon>
        <taxon>Listeriaceae</taxon>
        <taxon>Listeria</taxon>
    </lineage>
</organism>
<dbReference type="NCBIfam" id="TIGR01637">
    <property type="entry name" value="phage_arpU"/>
    <property type="match status" value="1"/>
</dbReference>
<dbReference type="EMBL" id="DAAHUJ010000009">
    <property type="protein sequence ID" value="HAB7365104.1"/>
    <property type="molecule type" value="Genomic_DNA"/>
</dbReference>
<reference evidence="1 2" key="1">
    <citation type="journal article" date="2018" name="Genome Biol.">
        <title>SKESA: strategic k-mer extension for scrupulous assemblies.</title>
        <authorList>
            <person name="Souvorov A."/>
            <person name="Agarwala R."/>
            <person name="Lipman D.J."/>
        </authorList>
    </citation>
    <scope>NUCLEOTIDE SEQUENCE [LARGE SCALE GENOMIC DNA]</scope>
    <source>
        <strain evidence="1 2">CFIAFB20160079</strain>
    </source>
</reference>
<dbReference type="InterPro" id="IPR006524">
    <property type="entry name" value="ArpU-like"/>
</dbReference>
<comment type="caution">
    <text evidence="1">The sequence shown here is derived from an EMBL/GenBank/DDBJ whole genome shotgun (WGS) entry which is preliminary data.</text>
</comment>
<accession>A0A9P3VAP3</accession>
<evidence type="ECO:0000313" key="2">
    <source>
        <dbReference type="Proteomes" id="UP000845014"/>
    </source>
</evidence>
<protein>
    <submittedName>
        <fullName evidence="1">Uncharacterized protein</fullName>
    </submittedName>
</protein>
<gene>
    <name evidence="1" type="ORF">GYO01_13385</name>
</gene>
<dbReference type="AlphaFoldDB" id="A0A9P3VAP3"/>
<proteinExistence type="predicted"/>
<dbReference type="Proteomes" id="UP000845014">
    <property type="component" value="Unassembled WGS sequence"/>
</dbReference>
<dbReference type="RefSeq" id="WP_014601506.1">
    <property type="nucleotide sequence ID" value="NZ_CP023752.1"/>
</dbReference>
<name>A0A9P3VAP3_LISMN</name>
<evidence type="ECO:0000313" key="1">
    <source>
        <dbReference type="EMBL" id="HAB7365104.1"/>
    </source>
</evidence>
<sequence length="150" mass="17398">MNTLFDLPQVDKIDYIKTVRALKDFFRKYKALRVMAGERKFPTLTTTYTITPPNFGNEFHSKVEEAAIHNVDNVHAAQEAVKKYDVIINQLEAIHRKIILESFLHNQQDVDIMIDIPYEVAQYKREKKAAVIELATTLDIEVLKSENDTF</sequence>